<reference evidence="1" key="1">
    <citation type="submission" date="2019-10" db="EMBL/GenBank/DDBJ databases">
        <authorList>
            <consortium name="DOE Joint Genome Institute"/>
            <person name="Kuo A."/>
            <person name="Miyauchi S."/>
            <person name="Kiss E."/>
            <person name="Drula E."/>
            <person name="Kohler A."/>
            <person name="Sanchez-Garcia M."/>
            <person name="Andreopoulos B."/>
            <person name="Barry K.W."/>
            <person name="Bonito G."/>
            <person name="Buee M."/>
            <person name="Carver A."/>
            <person name="Chen C."/>
            <person name="Cichocki N."/>
            <person name="Clum A."/>
            <person name="Culley D."/>
            <person name="Crous P.W."/>
            <person name="Fauchery L."/>
            <person name="Girlanda M."/>
            <person name="Hayes R."/>
            <person name="Keri Z."/>
            <person name="LaButti K."/>
            <person name="Lipzen A."/>
            <person name="Lombard V."/>
            <person name="Magnuson J."/>
            <person name="Maillard F."/>
            <person name="Morin E."/>
            <person name="Murat C."/>
            <person name="Nolan M."/>
            <person name="Ohm R."/>
            <person name="Pangilinan J."/>
            <person name="Pereira M."/>
            <person name="Perotto S."/>
            <person name="Peter M."/>
            <person name="Riley R."/>
            <person name="Sitrit Y."/>
            <person name="Stielow B."/>
            <person name="Szollosi G."/>
            <person name="Zifcakova L."/>
            <person name="Stursova M."/>
            <person name="Spatafora J.W."/>
            <person name="Tedersoo L."/>
            <person name="Vaario L.-M."/>
            <person name="Yamada A."/>
            <person name="Yan M."/>
            <person name="Wang P."/>
            <person name="Xu J."/>
            <person name="Bruns T."/>
            <person name="Baldrian P."/>
            <person name="Vilgalys R."/>
            <person name="Henrissat B."/>
            <person name="Grigoriev I.V."/>
            <person name="Hibbett D."/>
            <person name="Nagy L.G."/>
            <person name="Martin F.M."/>
        </authorList>
    </citation>
    <scope>NUCLEOTIDE SEQUENCE</scope>
    <source>
        <strain evidence="1">BED1</strain>
    </source>
</reference>
<dbReference type="InterPro" id="IPR027417">
    <property type="entry name" value="P-loop_NTPase"/>
</dbReference>
<dbReference type="SUPFAM" id="SSF52540">
    <property type="entry name" value="P-loop containing nucleoside triphosphate hydrolases"/>
    <property type="match status" value="1"/>
</dbReference>
<dbReference type="EMBL" id="WHUW01000013">
    <property type="protein sequence ID" value="KAF8439783.1"/>
    <property type="molecule type" value="Genomic_DNA"/>
</dbReference>
<evidence type="ECO:0000313" key="2">
    <source>
        <dbReference type="Proteomes" id="UP001194468"/>
    </source>
</evidence>
<dbReference type="Proteomes" id="UP001194468">
    <property type="component" value="Unassembled WGS sequence"/>
</dbReference>
<protein>
    <submittedName>
        <fullName evidence="1">Uncharacterized protein</fullName>
    </submittedName>
</protein>
<comment type="caution">
    <text evidence="1">The sequence shown here is derived from an EMBL/GenBank/DDBJ whole genome shotgun (WGS) entry which is preliminary data.</text>
</comment>
<dbReference type="InterPro" id="IPR051055">
    <property type="entry name" value="PIF1_helicase"/>
</dbReference>
<sequence length="171" mass="19378">MESKIVNGTAGTLTDVVYKDTPEGREAVCAYVKVPSSHIALEGLPQSVVPIFPRSVQFTYRPSRVRSVRVSRSQLPLVPAWAFTDYKVQGASLSRVVVDLTSARGIQNAYVMLSRAPSLRKLGVFRWFSSHRIFSRLQEDLRTELSRLAHLDYETHQWFINRNISNKPSKS</sequence>
<keyword evidence="2" id="KW-1185">Reference proteome</keyword>
<dbReference type="AlphaFoldDB" id="A0AAD4BUQ5"/>
<proteinExistence type="predicted"/>
<gene>
    <name evidence="1" type="ORF">L210DRAFT_867440</name>
</gene>
<accession>A0AAD4BUQ5</accession>
<dbReference type="PANTHER" id="PTHR47642">
    <property type="entry name" value="ATP-DEPENDENT DNA HELICASE"/>
    <property type="match status" value="1"/>
</dbReference>
<organism evidence="1 2">
    <name type="scientific">Boletus edulis BED1</name>
    <dbReference type="NCBI Taxonomy" id="1328754"/>
    <lineage>
        <taxon>Eukaryota</taxon>
        <taxon>Fungi</taxon>
        <taxon>Dikarya</taxon>
        <taxon>Basidiomycota</taxon>
        <taxon>Agaricomycotina</taxon>
        <taxon>Agaricomycetes</taxon>
        <taxon>Agaricomycetidae</taxon>
        <taxon>Boletales</taxon>
        <taxon>Boletineae</taxon>
        <taxon>Boletaceae</taxon>
        <taxon>Boletoideae</taxon>
        <taxon>Boletus</taxon>
    </lineage>
</organism>
<reference evidence="1" key="2">
    <citation type="journal article" date="2020" name="Nat. Commun.">
        <title>Large-scale genome sequencing of mycorrhizal fungi provides insights into the early evolution of symbiotic traits.</title>
        <authorList>
            <person name="Miyauchi S."/>
            <person name="Kiss E."/>
            <person name="Kuo A."/>
            <person name="Drula E."/>
            <person name="Kohler A."/>
            <person name="Sanchez-Garcia M."/>
            <person name="Morin E."/>
            <person name="Andreopoulos B."/>
            <person name="Barry K.W."/>
            <person name="Bonito G."/>
            <person name="Buee M."/>
            <person name="Carver A."/>
            <person name="Chen C."/>
            <person name="Cichocki N."/>
            <person name="Clum A."/>
            <person name="Culley D."/>
            <person name="Crous P.W."/>
            <person name="Fauchery L."/>
            <person name="Girlanda M."/>
            <person name="Hayes R.D."/>
            <person name="Keri Z."/>
            <person name="LaButti K."/>
            <person name="Lipzen A."/>
            <person name="Lombard V."/>
            <person name="Magnuson J."/>
            <person name="Maillard F."/>
            <person name="Murat C."/>
            <person name="Nolan M."/>
            <person name="Ohm R.A."/>
            <person name="Pangilinan J."/>
            <person name="Pereira M.F."/>
            <person name="Perotto S."/>
            <person name="Peter M."/>
            <person name="Pfister S."/>
            <person name="Riley R."/>
            <person name="Sitrit Y."/>
            <person name="Stielow J.B."/>
            <person name="Szollosi G."/>
            <person name="Zifcakova L."/>
            <person name="Stursova M."/>
            <person name="Spatafora J.W."/>
            <person name="Tedersoo L."/>
            <person name="Vaario L.M."/>
            <person name="Yamada A."/>
            <person name="Yan M."/>
            <person name="Wang P."/>
            <person name="Xu J."/>
            <person name="Bruns T."/>
            <person name="Baldrian P."/>
            <person name="Vilgalys R."/>
            <person name="Dunand C."/>
            <person name="Henrissat B."/>
            <person name="Grigoriev I.V."/>
            <person name="Hibbett D."/>
            <person name="Nagy L.G."/>
            <person name="Martin F.M."/>
        </authorList>
    </citation>
    <scope>NUCLEOTIDE SEQUENCE</scope>
    <source>
        <strain evidence="1">BED1</strain>
    </source>
</reference>
<evidence type="ECO:0000313" key="1">
    <source>
        <dbReference type="EMBL" id="KAF8439783.1"/>
    </source>
</evidence>
<name>A0AAD4BUQ5_BOLED</name>